<accession>A0A3M2S8H8</accession>
<dbReference type="Gene3D" id="3.30.160.60">
    <property type="entry name" value="Classic Zinc Finger"/>
    <property type="match status" value="1"/>
</dbReference>
<proteinExistence type="predicted"/>
<dbReference type="STRING" id="2010991.A0A3M2S8H8"/>
<dbReference type="SMART" id="SM00355">
    <property type="entry name" value="ZnF_C2H2"/>
    <property type="match status" value="3"/>
</dbReference>
<evidence type="ECO:0000259" key="2">
    <source>
        <dbReference type="SMART" id="SM00355"/>
    </source>
</evidence>
<sequence length="456" mass="51583">MIQYRQSHRNRLATVAPEDNDEGAPSKIFETVATTYEERAQGEIGGPRDRRSMFTSATSFVSSYGNDLGRRIPDLPDMTLEGVQLGYREPIECPYCRTIQVLANRAEWRKHVFSDLQPYVCTFKDCTSELFTTRQEWFSHEINTHRQDWVCIHCGDSKTFHSPSALKSHLGIQHPREITHNQLETMLEACQCAPKRIGSGECPLCEEWAPPAVESQNVKEFCRHLARHQQMLALEALPISVEGLELQATASGSDDDQDPEDEGPRMQGCTRCATMWSEDGRGEECPLCHQPGYVNDPGMSSKMPEGWQDMIASESQLYFAHGAAVWPERSSPTASQEARPVDETQVAADTQRRYSGLFHSALPMTEQEEETLENAEPWHRPSGYNVLWMAASLFEFNIPTPADRREGGYQYLLYQPGEIFDVIGEKGELWLAMNQDDPSGQVGWIWSKHFAKLADS</sequence>
<reference evidence="3 4" key="1">
    <citation type="submission" date="2017-06" db="EMBL/GenBank/DDBJ databases">
        <title>Comparative genomic analysis of Ambrosia Fusariam Clade fungi.</title>
        <authorList>
            <person name="Stajich J.E."/>
            <person name="Carrillo J."/>
            <person name="Kijimoto T."/>
            <person name="Eskalen A."/>
            <person name="O'Donnell K."/>
            <person name="Kasson M."/>
        </authorList>
    </citation>
    <scope>NUCLEOTIDE SEQUENCE [LARGE SCALE GENOMIC DNA]</scope>
    <source>
        <strain evidence="3">UCR3666</strain>
    </source>
</reference>
<name>A0A3M2S8H8_9HYPO</name>
<dbReference type="AlphaFoldDB" id="A0A3M2S8H8"/>
<keyword evidence="4" id="KW-1185">Reference proteome</keyword>
<dbReference type="PANTHER" id="PTHR35391:SF7">
    <property type="entry name" value="C2H2-TYPE DOMAIN-CONTAINING PROTEIN"/>
    <property type="match status" value="1"/>
</dbReference>
<evidence type="ECO:0000313" key="4">
    <source>
        <dbReference type="Proteomes" id="UP000277212"/>
    </source>
</evidence>
<feature type="compositionally biased region" description="Basic residues" evidence="1">
    <location>
        <begin position="1"/>
        <end position="11"/>
    </location>
</feature>
<gene>
    <name evidence="3" type="ORF">CDV36_006473</name>
</gene>
<dbReference type="PANTHER" id="PTHR35391">
    <property type="entry name" value="C2H2-TYPE DOMAIN-CONTAINING PROTEIN-RELATED"/>
    <property type="match status" value="1"/>
</dbReference>
<dbReference type="EMBL" id="NKUJ01000098">
    <property type="protein sequence ID" value="RMJ13867.1"/>
    <property type="molecule type" value="Genomic_DNA"/>
</dbReference>
<feature type="domain" description="C2H2-type" evidence="2">
    <location>
        <begin position="119"/>
        <end position="145"/>
    </location>
</feature>
<dbReference type="Proteomes" id="UP000277212">
    <property type="component" value="Unassembled WGS sequence"/>
</dbReference>
<dbReference type="InterPro" id="IPR013087">
    <property type="entry name" value="Znf_C2H2_type"/>
</dbReference>
<feature type="region of interest" description="Disordered" evidence="1">
    <location>
        <begin position="1"/>
        <end position="24"/>
    </location>
</feature>
<feature type="domain" description="C2H2-type" evidence="2">
    <location>
        <begin position="149"/>
        <end position="174"/>
    </location>
</feature>
<evidence type="ECO:0000313" key="3">
    <source>
        <dbReference type="EMBL" id="RMJ13867.1"/>
    </source>
</evidence>
<comment type="caution">
    <text evidence="3">The sequence shown here is derived from an EMBL/GenBank/DDBJ whole genome shotgun (WGS) entry which is preliminary data.</text>
</comment>
<feature type="domain" description="C2H2-type" evidence="2">
    <location>
        <begin position="200"/>
        <end position="228"/>
    </location>
</feature>
<dbReference type="Pfam" id="PF26082">
    <property type="entry name" value="zf-C2H2_AcuF"/>
    <property type="match status" value="1"/>
</dbReference>
<dbReference type="InterPro" id="IPR058925">
    <property type="entry name" value="zf-C2H2_AcuF"/>
</dbReference>
<evidence type="ECO:0000256" key="1">
    <source>
        <dbReference type="SAM" id="MobiDB-lite"/>
    </source>
</evidence>
<organism evidence="3 4">
    <name type="scientific">Fusarium kuroshium</name>
    <dbReference type="NCBI Taxonomy" id="2010991"/>
    <lineage>
        <taxon>Eukaryota</taxon>
        <taxon>Fungi</taxon>
        <taxon>Dikarya</taxon>
        <taxon>Ascomycota</taxon>
        <taxon>Pezizomycotina</taxon>
        <taxon>Sordariomycetes</taxon>
        <taxon>Hypocreomycetidae</taxon>
        <taxon>Hypocreales</taxon>
        <taxon>Nectriaceae</taxon>
        <taxon>Fusarium</taxon>
        <taxon>Fusarium solani species complex</taxon>
    </lineage>
</organism>
<dbReference type="OrthoDB" id="3045089at2759"/>
<protein>
    <recommendedName>
        <fullName evidence="2">C2H2-type domain-containing protein</fullName>
    </recommendedName>
</protein>